<protein>
    <submittedName>
        <fullName evidence="1">Glycoside hydrolase family 55 protein</fullName>
    </submittedName>
</protein>
<dbReference type="InterPro" id="IPR012334">
    <property type="entry name" value="Pectin_lyas_fold"/>
</dbReference>
<proteinExistence type="predicted"/>
<keyword evidence="2" id="KW-1185">Reference proteome</keyword>
<keyword evidence="1" id="KW-0378">Hydrolase</keyword>
<dbReference type="GO" id="GO:0016787">
    <property type="term" value="F:hydrolase activity"/>
    <property type="evidence" value="ECO:0007669"/>
    <property type="project" value="UniProtKB-KW"/>
</dbReference>
<dbReference type="EMBL" id="KV750497">
    <property type="protein sequence ID" value="OCL04477.1"/>
    <property type="molecule type" value="Genomic_DNA"/>
</dbReference>
<reference evidence="1 2" key="1">
    <citation type="journal article" date="2016" name="Nat. Commun.">
        <title>Ectomycorrhizal ecology is imprinted in the genome of the dominant symbiotic fungus Cenococcum geophilum.</title>
        <authorList>
            <consortium name="DOE Joint Genome Institute"/>
            <person name="Peter M."/>
            <person name="Kohler A."/>
            <person name="Ohm R.A."/>
            <person name="Kuo A."/>
            <person name="Krutzmann J."/>
            <person name="Morin E."/>
            <person name="Arend M."/>
            <person name="Barry K.W."/>
            <person name="Binder M."/>
            <person name="Choi C."/>
            <person name="Clum A."/>
            <person name="Copeland A."/>
            <person name="Grisel N."/>
            <person name="Haridas S."/>
            <person name="Kipfer T."/>
            <person name="LaButti K."/>
            <person name="Lindquist E."/>
            <person name="Lipzen A."/>
            <person name="Maire R."/>
            <person name="Meier B."/>
            <person name="Mihaltcheva S."/>
            <person name="Molinier V."/>
            <person name="Murat C."/>
            <person name="Poggeler S."/>
            <person name="Quandt C.A."/>
            <person name="Sperisen C."/>
            <person name="Tritt A."/>
            <person name="Tisserant E."/>
            <person name="Crous P.W."/>
            <person name="Henrissat B."/>
            <person name="Nehls U."/>
            <person name="Egli S."/>
            <person name="Spatafora J.W."/>
            <person name="Grigoriev I.V."/>
            <person name="Martin F.M."/>
        </authorList>
    </citation>
    <scope>NUCLEOTIDE SEQUENCE [LARGE SCALE GENOMIC DNA]</scope>
    <source>
        <strain evidence="1 2">CBS 207.34</strain>
    </source>
</reference>
<dbReference type="Gene3D" id="2.160.20.10">
    <property type="entry name" value="Single-stranded right-handed beta-helix, Pectin lyase-like"/>
    <property type="match status" value="1"/>
</dbReference>
<gene>
    <name evidence="1" type="ORF">AOQ84DRAFT_433466</name>
</gene>
<evidence type="ECO:0000313" key="1">
    <source>
        <dbReference type="EMBL" id="OCL04477.1"/>
    </source>
</evidence>
<organism evidence="1 2">
    <name type="scientific">Glonium stellatum</name>
    <dbReference type="NCBI Taxonomy" id="574774"/>
    <lineage>
        <taxon>Eukaryota</taxon>
        <taxon>Fungi</taxon>
        <taxon>Dikarya</taxon>
        <taxon>Ascomycota</taxon>
        <taxon>Pezizomycotina</taxon>
        <taxon>Dothideomycetes</taxon>
        <taxon>Pleosporomycetidae</taxon>
        <taxon>Gloniales</taxon>
        <taxon>Gloniaceae</taxon>
        <taxon>Glonium</taxon>
    </lineage>
</organism>
<dbReference type="AlphaFoldDB" id="A0A8E2ET91"/>
<dbReference type="InterPro" id="IPR011050">
    <property type="entry name" value="Pectin_lyase_fold/virulence"/>
</dbReference>
<accession>A0A8E2ET91</accession>
<dbReference type="OrthoDB" id="1046782at2759"/>
<dbReference type="SUPFAM" id="SSF51126">
    <property type="entry name" value="Pectin lyase-like"/>
    <property type="match status" value="1"/>
</dbReference>
<sequence>MALGTAFPDLNNPKPIFRVGNPGDVGSVEMSDLIFETLGPAPGAIIACMWDVHWRIGGTAGTQLQSDKCTKTPAIATVVNPACVGAFLLMHITSEASIYMENNWGWVADHELDLSDHNQINIYNGRGILIESRIAVWIYFQGNPNALDPFPPDPRYFDPTFENCFQAICYKTLGLRIYNSTYVLNYGAGLYSFFNNYDQCCLLTEACQQDMVEIELSEGIYLYGLSTLASQSMVTVDYTALVPSLANLDTFCQTVAIFEYA</sequence>
<name>A0A8E2ET91_9PEZI</name>
<dbReference type="Proteomes" id="UP000250140">
    <property type="component" value="Unassembled WGS sequence"/>
</dbReference>
<evidence type="ECO:0000313" key="2">
    <source>
        <dbReference type="Proteomes" id="UP000250140"/>
    </source>
</evidence>